<dbReference type="AlphaFoldDB" id="W2L7H0"/>
<protein>
    <submittedName>
        <fullName evidence="1">Uncharacterized protein</fullName>
    </submittedName>
</protein>
<name>W2L7H0_PHYNI</name>
<evidence type="ECO:0000313" key="1">
    <source>
        <dbReference type="EMBL" id="ETL93398.1"/>
    </source>
</evidence>
<reference evidence="1" key="1">
    <citation type="submission" date="2013-11" db="EMBL/GenBank/DDBJ databases">
        <title>The Genome Sequence of Phytophthora parasitica CHvinca01.</title>
        <authorList>
            <consortium name="The Broad Institute Genomics Platform"/>
            <person name="Russ C."/>
            <person name="Tyler B."/>
            <person name="Panabieres F."/>
            <person name="Shan W."/>
            <person name="Tripathy S."/>
            <person name="Grunwald N."/>
            <person name="Machado M."/>
            <person name="Johnson C.S."/>
            <person name="Arredondo F."/>
            <person name="Hong C."/>
            <person name="Coffey M."/>
            <person name="Young S.K."/>
            <person name="Zeng Q."/>
            <person name="Gargeya S."/>
            <person name="Fitzgerald M."/>
            <person name="Abouelleil A."/>
            <person name="Alvarado L."/>
            <person name="Chapman S.B."/>
            <person name="Gainer-Dewar J."/>
            <person name="Goldberg J."/>
            <person name="Griggs A."/>
            <person name="Gujja S."/>
            <person name="Hansen M."/>
            <person name="Howarth C."/>
            <person name="Imamovic A."/>
            <person name="Ireland A."/>
            <person name="Larimer J."/>
            <person name="McCowan C."/>
            <person name="Murphy C."/>
            <person name="Pearson M."/>
            <person name="Poon T.W."/>
            <person name="Priest M."/>
            <person name="Roberts A."/>
            <person name="Saif S."/>
            <person name="Shea T."/>
            <person name="Sykes S."/>
            <person name="Wortman J."/>
            <person name="Nusbaum C."/>
            <person name="Birren B."/>
        </authorList>
    </citation>
    <scope>NUCLEOTIDE SEQUENCE [LARGE SCALE GENOMIC DNA]</scope>
    <source>
        <strain evidence="1">CHvinca01</strain>
    </source>
</reference>
<dbReference type="EMBL" id="KI679602">
    <property type="protein sequence ID" value="ETL93398.1"/>
    <property type="molecule type" value="Genomic_DNA"/>
</dbReference>
<organism evidence="1">
    <name type="scientific">Phytophthora nicotianae</name>
    <name type="common">Potato buckeye rot agent</name>
    <name type="synonym">Phytophthora parasitica</name>
    <dbReference type="NCBI Taxonomy" id="4792"/>
    <lineage>
        <taxon>Eukaryota</taxon>
        <taxon>Sar</taxon>
        <taxon>Stramenopiles</taxon>
        <taxon>Oomycota</taxon>
        <taxon>Peronosporomycetes</taxon>
        <taxon>Peronosporales</taxon>
        <taxon>Peronosporaceae</taxon>
        <taxon>Phytophthora</taxon>
    </lineage>
</organism>
<dbReference type="Proteomes" id="UP000054423">
    <property type="component" value="Unassembled WGS sequence"/>
</dbReference>
<sequence>MEVKAMELAQLRVGVYGSSEATGHYRVWRALLEGGFHGSHR</sequence>
<gene>
    <name evidence="1" type="ORF">L917_08433</name>
</gene>
<accession>W2L7H0</accession>
<proteinExistence type="predicted"/>